<feature type="binding site" evidence="4">
    <location>
        <position position="293"/>
    </location>
    <ligand>
        <name>substrate</name>
    </ligand>
</feature>
<gene>
    <name evidence="6" type="ORF">IV66_GL001466</name>
</gene>
<dbReference type="GO" id="GO:0009117">
    <property type="term" value="P:nucleotide metabolic process"/>
    <property type="evidence" value="ECO:0007669"/>
    <property type="project" value="UniProtKB-KW"/>
</dbReference>
<dbReference type="GO" id="GO:0043103">
    <property type="term" value="P:hypoxanthine salvage"/>
    <property type="evidence" value="ECO:0007669"/>
    <property type="project" value="UniProtKB-UniRule"/>
</dbReference>
<protein>
    <recommendedName>
        <fullName evidence="4">Adenine deaminase</fullName>
        <shortName evidence="4">ADE</shortName>
        <ecNumber evidence="4">3.5.4.2</ecNumber>
    </recommendedName>
    <alternativeName>
        <fullName evidence="4">Adenine aminohydrolase</fullName>
        <shortName evidence="4">AAH</shortName>
    </alternativeName>
</protein>
<comment type="similarity">
    <text evidence="4">Belongs to the metallo-dependent hydrolases superfamily. Adenosine and AMP deaminases family. Adenine deaminase type 2 subfamily.</text>
</comment>
<dbReference type="EMBL" id="JQCN01000031">
    <property type="protein sequence ID" value="KRN99463.1"/>
    <property type="molecule type" value="Genomic_DNA"/>
</dbReference>
<dbReference type="GO" id="GO:0008270">
    <property type="term" value="F:zinc ion binding"/>
    <property type="evidence" value="ECO:0007669"/>
    <property type="project" value="UniProtKB-UniRule"/>
</dbReference>
<name>A0A0R2LK95_9LACO</name>
<dbReference type="PANTHER" id="PTHR43114:SF7">
    <property type="entry name" value="ADENOSINE DEAMINASE DOMAIN-CONTAINING PROTEIN"/>
    <property type="match status" value="1"/>
</dbReference>
<evidence type="ECO:0000313" key="7">
    <source>
        <dbReference type="Proteomes" id="UP000051886"/>
    </source>
</evidence>
<dbReference type="SUPFAM" id="SSF51556">
    <property type="entry name" value="Metallo-dependent hydrolases"/>
    <property type="match status" value="1"/>
</dbReference>
<comment type="cofactor">
    <cofactor evidence="4">
        <name>Zn(2+)</name>
        <dbReference type="ChEBI" id="CHEBI:29105"/>
    </cofactor>
    <text evidence="4">Binds 1 zinc ion per subunit.</text>
</comment>
<feature type="binding site" evidence="4">
    <location>
        <position position="34"/>
    </location>
    <ligand>
        <name>Zn(2+)</name>
        <dbReference type="ChEBI" id="CHEBI:29105"/>
        <note>catalytic</note>
    </ligand>
</feature>
<dbReference type="InterPro" id="IPR032466">
    <property type="entry name" value="Metal_Hydrolase"/>
</dbReference>
<feature type="binding site" evidence="4">
    <location>
        <position position="32"/>
    </location>
    <ligand>
        <name>Zn(2+)</name>
        <dbReference type="ChEBI" id="CHEBI:29105"/>
        <note>catalytic</note>
    </ligand>
</feature>
<dbReference type="PATRIC" id="fig|449659.4.peg.1488"/>
<evidence type="ECO:0000259" key="5">
    <source>
        <dbReference type="Pfam" id="PF00962"/>
    </source>
</evidence>
<evidence type="ECO:0000256" key="4">
    <source>
        <dbReference type="HAMAP-Rule" id="MF_01962"/>
    </source>
</evidence>
<dbReference type="GO" id="GO:0000034">
    <property type="term" value="F:adenine deaminase activity"/>
    <property type="evidence" value="ECO:0007669"/>
    <property type="project" value="UniProtKB-UniRule"/>
</dbReference>
<dbReference type="PANTHER" id="PTHR43114">
    <property type="entry name" value="ADENINE DEAMINASE"/>
    <property type="match status" value="1"/>
</dbReference>
<dbReference type="GO" id="GO:0005829">
    <property type="term" value="C:cytosol"/>
    <property type="evidence" value="ECO:0007669"/>
    <property type="project" value="TreeGrafter"/>
</dbReference>
<dbReference type="CDD" id="cd01320">
    <property type="entry name" value="ADA"/>
    <property type="match status" value="1"/>
</dbReference>
<dbReference type="InterPro" id="IPR006330">
    <property type="entry name" value="Ado/ade_deaminase"/>
</dbReference>
<dbReference type="STRING" id="449659.IV66_GL001466"/>
<evidence type="ECO:0000256" key="1">
    <source>
        <dbReference type="ARBA" id="ARBA00022723"/>
    </source>
</evidence>
<dbReference type="AlphaFoldDB" id="A0A0R2LK95"/>
<proteinExistence type="inferred from homology"/>
<keyword evidence="7" id="KW-1185">Reference proteome</keyword>
<dbReference type="EC" id="3.5.4.2" evidence="4"/>
<evidence type="ECO:0000313" key="6">
    <source>
        <dbReference type="EMBL" id="KRN99463.1"/>
    </source>
</evidence>
<dbReference type="Proteomes" id="UP000051886">
    <property type="component" value="Unassembled WGS sequence"/>
</dbReference>
<keyword evidence="4" id="KW-0546">Nucleotide metabolism</keyword>
<comment type="caution">
    <text evidence="4">Lacks conserved residue(s) required for the propagation of feature annotation.</text>
</comment>
<organism evidence="6 7">
    <name type="scientific">Ligilactobacillus pobuzihii</name>
    <dbReference type="NCBI Taxonomy" id="449659"/>
    <lineage>
        <taxon>Bacteria</taxon>
        <taxon>Bacillati</taxon>
        <taxon>Bacillota</taxon>
        <taxon>Bacilli</taxon>
        <taxon>Lactobacillales</taxon>
        <taxon>Lactobacillaceae</taxon>
        <taxon>Ligilactobacillus</taxon>
    </lineage>
</organism>
<keyword evidence="1 4" id="KW-0479">Metal-binding</keyword>
<accession>A0A0R2LK95</accession>
<dbReference type="GO" id="GO:0006146">
    <property type="term" value="P:adenine catabolic process"/>
    <property type="evidence" value="ECO:0007669"/>
    <property type="project" value="UniProtKB-UniRule"/>
</dbReference>
<feature type="site" description="Important for catalytic activity" evidence="4">
    <location>
        <position position="237"/>
    </location>
</feature>
<feature type="binding site" evidence="4">
    <location>
        <position position="211"/>
    </location>
    <ligand>
        <name>Zn(2+)</name>
        <dbReference type="ChEBI" id="CHEBI:29105"/>
        <note>catalytic</note>
    </ligand>
</feature>
<dbReference type="NCBIfam" id="TIGR01430">
    <property type="entry name" value="aden_deam"/>
    <property type="match status" value="1"/>
</dbReference>
<evidence type="ECO:0000256" key="2">
    <source>
        <dbReference type="ARBA" id="ARBA00022801"/>
    </source>
</evidence>
<dbReference type="Gene3D" id="3.20.20.140">
    <property type="entry name" value="Metal-dependent hydrolases"/>
    <property type="match status" value="1"/>
</dbReference>
<dbReference type="Pfam" id="PF00962">
    <property type="entry name" value="A_deaminase"/>
    <property type="match status" value="1"/>
</dbReference>
<evidence type="ECO:0000256" key="3">
    <source>
        <dbReference type="ARBA" id="ARBA00022833"/>
    </source>
</evidence>
<dbReference type="InterPro" id="IPR028892">
    <property type="entry name" value="ADE"/>
</dbReference>
<keyword evidence="3 4" id="KW-0862">Zinc</keyword>
<sequence>MNELIYLNLGGVKLSKKVTKEFTANLPKAELHLHIEGTLEPDLKLKLAKRNHIDIGQDTIEEVQKTYEYDDLASFLSVYYPAMEVLQKEEDFYELAFEYLKRAASNNVRHVEIFFDPQAHTSRGVAFGTVINGLYRAVVDARALNVDAALIMCFLRDFSKESARKTLLESLPYKDKFIGVGLDSDEHNNPPLKFARQFEDAAAQGLHLTAHCDIDQKESIDHIRQALEIMGVERLDHGTNIVEDPDLVQFVANKKIGLTSCPLSNGYVSPEMKGKEVLELLAQDVKVSIHSDDPAYFGGYIGDNYYAIAKNFDLTKDQVVQLAKNSFETSWISDEKKALYLKELDEYVTAN</sequence>
<comment type="function">
    <text evidence="4">Catalyzes the hydrolytic deamination of adenine to hypoxanthine. Plays an important role in the purine salvage pathway and in nitrogen catabolism.</text>
</comment>
<comment type="catalytic activity">
    <reaction evidence="4">
        <text>adenine + H2O + H(+) = hypoxanthine + NH4(+)</text>
        <dbReference type="Rhea" id="RHEA:23688"/>
        <dbReference type="ChEBI" id="CHEBI:15377"/>
        <dbReference type="ChEBI" id="CHEBI:15378"/>
        <dbReference type="ChEBI" id="CHEBI:16708"/>
        <dbReference type="ChEBI" id="CHEBI:17368"/>
        <dbReference type="ChEBI" id="CHEBI:28938"/>
        <dbReference type="EC" id="3.5.4.2"/>
    </reaction>
</comment>
<reference evidence="6 7" key="1">
    <citation type="journal article" date="2015" name="Genome Announc.">
        <title>Expanding the biotechnology potential of lactobacilli through comparative genomics of 213 strains and associated genera.</title>
        <authorList>
            <person name="Sun Z."/>
            <person name="Harris H.M."/>
            <person name="McCann A."/>
            <person name="Guo C."/>
            <person name="Argimon S."/>
            <person name="Zhang W."/>
            <person name="Yang X."/>
            <person name="Jeffery I.B."/>
            <person name="Cooney J.C."/>
            <person name="Kagawa T.F."/>
            <person name="Liu W."/>
            <person name="Song Y."/>
            <person name="Salvetti E."/>
            <person name="Wrobel A."/>
            <person name="Rasinkangas P."/>
            <person name="Parkhill J."/>
            <person name="Rea M.C."/>
            <person name="O'Sullivan O."/>
            <person name="Ritari J."/>
            <person name="Douillard F.P."/>
            <person name="Paul Ross R."/>
            <person name="Yang R."/>
            <person name="Briner A.E."/>
            <person name="Felis G.E."/>
            <person name="de Vos W.M."/>
            <person name="Barrangou R."/>
            <person name="Klaenhammer T.R."/>
            <person name="Caufield P.W."/>
            <person name="Cui Y."/>
            <person name="Zhang H."/>
            <person name="O'Toole P.W."/>
        </authorList>
    </citation>
    <scope>NUCLEOTIDE SEQUENCE [LARGE SCALE GENOMIC DNA]</scope>
    <source>
        <strain evidence="6 7">NBRC 103219</strain>
    </source>
</reference>
<comment type="caution">
    <text evidence="6">The sequence shown here is derived from an EMBL/GenBank/DDBJ whole genome shotgun (WGS) entry which is preliminary data.</text>
</comment>
<keyword evidence="2 4" id="KW-0378">Hydrolase</keyword>
<dbReference type="HAMAP" id="MF_01962">
    <property type="entry name" value="Adenine_deaminase"/>
    <property type="match status" value="1"/>
</dbReference>
<feature type="domain" description="Adenosine deaminase" evidence="5">
    <location>
        <begin position="27"/>
        <end position="346"/>
    </location>
</feature>
<dbReference type="InterPro" id="IPR001365">
    <property type="entry name" value="A_deaminase_dom"/>
</dbReference>
<feature type="binding site" evidence="4">
    <location>
        <position position="292"/>
    </location>
    <ligand>
        <name>Zn(2+)</name>
        <dbReference type="ChEBI" id="CHEBI:29105"/>
        <note>catalytic</note>
    </ligand>
</feature>